<evidence type="ECO:0000259" key="17">
    <source>
        <dbReference type="PROSITE" id="PS50137"/>
    </source>
</evidence>
<feature type="domain" description="RNase III" evidence="18">
    <location>
        <begin position="1472"/>
        <end position="1671"/>
    </location>
</feature>
<dbReference type="PROSITE" id="PS50137">
    <property type="entry name" value="DS_RBD"/>
    <property type="match status" value="1"/>
</dbReference>
<keyword evidence="6" id="KW-0547">Nucleotide-binding</keyword>
<keyword evidence="7" id="KW-0255">Endonuclease</keyword>
<evidence type="ECO:0000259" key="19">
    <source>
        <dbReference type="PROSITE" id="PS50821"/>
    </source>
</evidence>
<dbReference type="FunFam" id="1.10.1520.10:FF:000023">
    <property type="entry name" value="Endoribonuclease dcr-1"/>
    <property type="match status" value="1"/>
</dbReference>
<evidence type="ECO:0000259" key="21">
    <source>
        <dbReference type="PROSITE" id="PS51194"/>
    </source>
</evidence>
<evidence type="ECO:0000256" key="2">
    <source>
        <dbReference type="ARBA" id="ARBA00001946"/>
    </source>
</evidence>
<dbReference type="PROSITE" id="PS51192">
    <property type="entry name" value="HELICASE_ATP_BIND_1"/>
    <property type="match status" value="1"/>
</dbReference>
<evidence type="ECO:0000259" key="22">
    <source>
        <dbReference type="PROSITE" id="PS51327"/>
    </source>
</evidence>
<dbReference type="PROSITE" id="PS50142">
    <property type="entry name" value="RNASE_3_2"/>
    <property type="match status" value="2"/>
</dbReference>
<dbReference type="InterPro" id="IPR003100">
    <property type="entry name" value="PAZ_dom"/>
</dbReference>
<feature type="domain" description="PAZ" evidence="19">
    <location>
        <begin position="900"/>
        <end position="1038"/>
    </location>
</feature>
<dbReference type="InterPro" id="IPR006935">
    <property type="entry name" value="Helicase/UvrB_N"/>
</dbReference>
<comment type="cofactor">
    <cofactor evidence="2">
        <name>Mg(2+)</name>
        <dbReference type="ChEBI" id="CHEBI:18420"/>
    </cofactor>
</comment>
<dbReference type="PROSITE" id="PS00517">
    <property type="entry name" value="RNASE_3_1"/>
    <property type="match status" value="1"/>
</dbReference>
<dbReference type="Proteomes" id="UP000252519">
    <property type="component" value="Unassembled WGS sequence"/>
</dbReference>
<keyword evidence="4" id="KW-0479">Metal-binding</keyword>
<dbReference type="FunFam" id="2.170.260.10:FF:000002">
    <property type="entry name" value="Putative Endoribonuclease Dicer"/>
    <property type="match status" value="1"/>
</dbReference>
<keyword evidence="9" id="KW-0347">Helicase</keyword>
<dbReference type="Pfam" id="PF04851">
    <property type="entry name" value="ResIII"/>
    <property type="match status" value="1"/>
</dbReference>
<dbReference type="InterPro" id="IPR001650">
    <property type="entry name" value="Helicase_C-like"/>
</dbReference>
<dbReference type="InterPro" id="IPR048512">
    <property type="entry name" value="Dicer_platform"/>
</dbReference>
<accession>A0A368G9B3</accession>
<keyword evidence="10" id="KW-0067">ATP-binding</keyword>
<dbReference type="PROSITE" id="PS51194">
    <property type="entry name" value="HELICASE_CTER"/>
    <property type="match status" value="1"/>
</dbReference>
<dbReference type="OrthoDB" id="2392202at2759"/>
<dbReference type="Pfam" id="PF03368">
    <property type="entry name" value="Dicer_dimer"/>
    <property type="match status" value="1"/>
</dbReference>
<dbReference type="InterPro" id="IPR048513">
    <property type="entry name" value="Dicer_PBD"/>
</dbReference>
<organism evidence="23 24">
    <name type="scientific">Ancylostoma caninum</name>
    <name type="common">Dog hookworm</name>
    <dbReference type="NCBI Taxonomy" id="29170"/>
    <lineage>
        <taxon>Eukaryota</taxon>
        <taxon>Metazoa</taxon>
        <taxon>Ecdysozoa</taxon>
        <taxon>Nematoda</taxon>
        <taxon>Chromadorea</taxon>
        <taxon>Rhabditida</taxon>
        <taxon>Rhabditina</taxon>
        <taxon>Rhabditomorpha</taxon>
        <taxon>Strongyloidea</taxon>
        <taxon>Ancylostomatidae</taxon>
        <taxon>Ancylostomatinae</taxon>
        <taxon>Ancylostoma</taxon>
    </lineage>
</organism>
<dbReference type="GO" id="GO:0070578">
    <property type="term" value="C:RISC-loading complex"/>
    <property type="evidence" value="ECO:0007669"/>
    <property type="project" value="TreeGrafter"/>
</dbReference>
<dbReference type="FunFam" id="1.10.1520.10:FF:000005">
    <property type="entry name" value="Putative endoribonuclease dicer"/>
    <property type="match status" value="1"/>
</dbReference>
<feature type="domain" description="RNase III" evidence="18">
    <location>
        <begin position="1723"/>
        <end position="1886"/>
    </location>
</feature>
<evidence type="ECO:0000256" key="12">
    <source>
        <dbReference type="ARBA" id="ARBA00022884"/>
    </source>
</evidence>
<gene>
    <name evidence="23" type="ORF">ANCCAN_13053</name>
</gene>
<name>A0A368G9B3_ANCCA</name>
<evidence type="ECO:0000256" key="15">
    <source>
        <dbReference type="ARBA" id="ARBA00035116"/>
    </source>
</evidence>
<evidence type="ECO:0000256" key="4">
    <source>
        <dbReference type="ARBA" id="ARBA00022723"/>
    </source>
</evidence>
<evidence type="ECO:0000256" key="11">
    <source>
        <dbReference type="ARBA" id="ARBA00022842"/>
    </source>
</evidence>
<dbReference type="PROSITE" id="PS50821">
    <property type="entry name" value="PAZ"/>
    <property type="match status" value="1"/>
</dbReference>
<dbReference type="InterPro" id="IPR000999">
    <property type="entry name" value="RNase_III_dom"/>
</dbReference>
<evidence type="ECO:0000256" key="1">
    <source>
        <dbReference type="ARBA" id="ARBA00001936"/>
    </source>
</evidence>
<dbReference type="GO" id="GO:0005737">
    <property type="term" value="C:cytoplasm"/>
    <property type="evidence" value="ECO:0007669"/>
    <property type="project" value="TreeGrafter"/>
</dbReference>
<feature type="domain" description="Helicase ATP-binding" evidence="20">
    <location>
        <begin position="21"/>
        <end position="201"/>
    </location>
</feature>
<dbReference type="GO" id="GO:0003723">
    <property type="term" value="F:RNA binding"/>
    <property type="evidence" value="ECO:0007669"/>
    <property type="project" value="UniProtKB-UniRule"/>
</dbReference>
<dbReference type="InterPro" id="IPR027417">
    <property type="entry name" value="P-loop_NTPase"/>
</dbReference>
<dbReference type="Pfam" id="PF02170">
    <property type="entry name" value="PAZ"/>
    <property type="match status" value="1"/>
</dbReference>
<evidence type="ECO:0000256" key="7">
    <source>
        <dbReference type="ARBA" id="ARBA00022759"/>
    </source>
</evidence>
<keyword evidence="5" id="KW-0677">Repeat</keyword>
<dbReference type="GO" id="GO:0003677">
    <property type="term" value="F:DNA binding"/>
    <property type="evidence" value="ECO:0007669"/>
    <property type="project" value="InterPro"/>
</dbReference>
<feature type="domain" description="Dicer dsRNA-binding fold" evidence="22">
    <location>
        <begin position="620"/>
        <end position="716"/>
    </location>
</feature>
<keyword evidence="11" id="KW-0460">Magnesium</keyword>
<keyword evidence="14" id="KW-0464">Manganese</keyword>
<dbReference type="CDD" id="cd10843">
    <property type="entry name" value="DSRM_DICER"/>
    <property type="match status" value="1"/>
</dbReference>
<dbReference type="Gene3D" id="2.170.260.10">
    <property type="entry name" value="paz domain"/>
    <property type="match status" value="1"/>
</dbReference>
<protein>
    <submittedName>
        <fullName evidence="23">Uncharacterized protein</fullName>
    </submittedName>
</protein>
<evidence type="ECO:0000256" key="9">
    <source>
        <dbReference type="ARBA" id="ARBA00022806"/>
    </source>
</evidence>
<keyword evidence="13" id="KW-0943">RNA-mediated gene silencing</keyword>
<dbReference type="GO" id="GO:0005634">
    <property type="term" value="C:nucleus"/>
    <property type="evidence" value="ECO:0007669"/>
    <property type="project" value="TreeGrafter"/>
</dbReference>
<dbReference type="CDD" id="cd18034">
    <property type="entry name" value="DEXHc_dicer"/>
    <property type="match status" value="1"/>
</dbReference>
<dbReference type="CDD" id="cd15903">
    <property type="entry name" value="Dicer_PBD"/>
    <property type="match status" value="1"/>
</dbReference>
<dbReference type="FunFam" id="3.40.50.300:FF:000628">
    <property type="entry name" value="Endoribonuclease Dicer"/>
    <property type="match status" value="1"/>
</dbReference>
<evidence type="ECO:0000256" key="5">
    <source>
        <dbReference type="ARBA" id="ARBA00022737"/>
    </source>
</evidence>
<keyword evidence="8" id="KW-0378">Hydrolase</keyword>
<dbReference type="SUPFAM" id="SSF69065">
    <property type="entry name" value="RNase III domain-like"/>
    <property type="match status" value="2"/>
</dbReference>
<dbReference type="GO" id="GO:0031054">
    <property type="term" value="P:pre-miRNA processing"/>
    <property type="evidence" value="ECO:0007669"/>
    <property type="project" value="InterPro"/>
</dbReference>
<dbReference type="SUPFAM" id="SSF101690">
    <property type="entry name" value="PAZ domain"/>
    <property type="match status" value="1"/>
</dbReference>
<evidence type="ECO:0000313" key="24">
    <source>
        <dbReference type="Proteomes" id="UP000252519"/>
    </source>
</evidence>
<dbReference type="SUPFAM" id="SSF54768">
    <property type="entry name" value="dsRNA-binding domain-like"/>
    <property type="match status" value="1"/>
</dbReference>
<dbReference type="SMART" id="SM00490">
    <property type="entry name" value="HELICc"/>
    <property type="match status" value="1"/>
</dbReference>
<evidence type="ECO:0000256" key="10">
    <source>
        <dbReference type="ARBA" id="ARBA00022840"/>
    </source>
</evidence>
<keyword evidence="24" id="KW-1185">Reference proteome</keyword>
<dbReference type="InterPro" id="IPR014720">
    <property type="entry name" value="dsRBD_dom"/>
</dbReference>
<dbReference type="Gene3D" id="1.10.1520.10">
    <property type="entry name" value="Ribonuclease III domain"/>
    <property type="match status" value="2"/>
</dbReference>
<dbReference type="PROSITE" id="PS51327">
    <property type="entry name" value="DICER_DSRBF"/>
    <property type="match status" value="1"/>
</dbReference>
<evidence type="ECO:0000259" key="20">
    <source>
        <dbReference type="PROSITE" id="PS51192"/>
    </source>
</evidence>
<dbReference type="GO" id="GO:0004386">
    <property type="term" value="F:helicase activity"/>
    <property type="evidence" value="ECO:0007669"/>
    <property type="project" value="UniProtKB-KW"/>
</dbReference>
<dbReference type="InterPro" id="IPR014001">
    <property type="entry name" value="Helicase_ATP-bd"/>
</dbReference>
<dbReference type="InterPro" id="IPR044441">
    <property type="entry name" value="DICER_DSRM"/>
</dbReference>
<comment type="similarity">
    <text evidence="15 16">Belongs to the helicase family. Dicer subfamily.</text>
</comment>
<keyword evidence="3" id="KW-0540">Nuclease</keyword>
<dbReference type="GO" id="GO:0046872">
    <property type="term" value="F:metal ion binding"/>
    <property type="evidence" value="ECO:0007669"/>
    <property type="project" value="UniProtKB-KW"/>
</dbReference>
<dbReference type="Pfam" id="PF20931">
    <property type="entry name" value="Dicer_platform"/>
    <property type="match status" value="1"/>
</dbReference>
<evidence type="ECO:0000256" key="14">
    <source>
        <dbReference type="ARBA" id="ARBA00023211"/>
    </source>
</evidence>
<dbReference type="InterPro" id="IPR036389">
    <property type="entry name" value="RNase_III_sf"/>
</dbReference>
<dbReference type="CDD" id="cd00593">
    <property type="entry name" value="RIBOc"/>
    <property type="match status" value="2"/>
</dbReference>
<dbReference type="GO" id="GO:0030422">
    <property type="term" value="P:siRNA processing"/>
    <property type="evidence" value="ECO:0007669"/>
    <property type="project" value="InterPro"/>
</dbReference>
<dbReference type="Gene3D" id="3.40.50.300">
    <property type="entry name" value="P-loop containing nucleotide triphosphate hydrolases"/>
    <property type="match status" value="2"/>
</dbReference>
<dbReference type="InterPro" id="IPR036085">
    <property type="entry name" value="PAZ_dom_sf"/>
</dbReference>
<dbReference type="Gene3D" id="3.30.160.380">
    <property type="entry name" value="Dicer dimerisation domain"/>
    <property type="match status" value="1"/>
</dbReference>
<dbReference type="GO" id="GO:0004530">
    <property type="term" value="F:deoxyribonuclease I activity"/>
    <property type="evidence" value="ECO:0007669"/>
    <property type="project" value="TreeGrafter"/>
</dbReference>
<dbReference type="SMART" id="SM00487">
    <property type="entry name" value="DEXDc"/>
    <property type="match status" value="1"/>
</dbReference>
<dbReference type="SMART" id="SM00949">
    <property type="entry name" value="PAZ"/>
    <property type="match status" value="1"/>
</dbReference>
<dbReference type="PANTHER" id="PTHR14950:SF37">
    <property type="entry name" value="ENDORIBONUCLEASE DICER"/>
    <property type="match status" value="1"/>
</dbReference>
<dbReference type="SUPFAM" id="SSF52540">
    <property type="entry name" value="P-loop containing nucleoside triphosphate hydrolases"/>
    <property type="match status" value="1"/>
</dbReference>
<sequence>MITEKDVEVNCFTPRDYQVELLDKACKRNVIVQLGTGAGKTFIAVLLLKEYGLQIMSPFESGGKRAFFVVDKVALVDQQAEHIQCHTTLNVGKMHGNLNSSVWDKQSGFDEFMSVHNVVVITAQVFLDLIDHAYFNIARLALVIFDECHHALGVKHPYRVIMDRIMRVPEQDRPRILGLTASLINDKTPPRQLETKLSKLECVLNSAIETASDLVAISKYGAKPTEFVVASSDYDPSNACGGEILLLLEEYRKFCTSTQEFDPDFDIDPRKPIQEALNRTLAVLRQVGPWAAWKVSQMWEKELHKLTKQTFLQEKTVDFLIMGETCMTTVRKLLEPKASGIFLLFYEKACDRSGGDSKSHVWSAVFSFKRSSTKKQGSHWVYPSSVTVMRPIKNLETLTPYLPNKVVRLIEILSLFNPERRTPKENEEDPLSGIIFVDQRYVAYTLNVLLKHICRWEPSFKFIQSDFVIGFSGGSFASDDSQGLHKRQADVMRRFRQGELNLLVATSVLEEGVDVRHCNLVIKFDRPIDYRSYIQSKGRARKRDGGAKYFILVDEADSIKCSEDLRDFVQIEKMLLRRCRNVHNPGIESENELRYSENVDTLVPPYVVPSTGAQVSLSSAIALVNRYCAKLPSDIFTRLVPQNRLIAVNSHGKTWYKAELLLPINSPIKRPITLETPVESKKLAQMAVALEACRILHQSGELNDHLLPVGRESIAELLNQLDEDPDEWAPGLSAKVGSARRKQLYDKRVATALHEALPVKGEPCYIYVMELELLKEPSPESNPKRRRFANPLDYEYLFGFLSSRILPKIPPFAAYLRQGDMRVHLVRASTQVTLNSQNLTMIKHFHHYIFKNVLQLCKANLDFHMDASTPINTLIVPLHRTASNTNDKFEYSINMKYVQEVVQMMGDTPRVPDEVERKNFKFRAEDYRDAVVMPWYRNLEQPVFYYVAEILENLTPSSPFPDEEYSSFNEYFIKKYNLEIYDQTQHLLDVDFTSNRLNLLLPRAGGGRRKSATPKADDSTALSRQRQIYVPELMDRHPISATLWNLISALPSFFYRINHLLLADELRQKILVDALGYTKADAVVPDNYEWAPLSYPATYEEKQSLIVTKIQQLREQNRASEIAAGKLGKDQIEDENTFEVGVWVPIVVEPTNDENMPPPTFAAGDSFDTVGLMSSSVRAGGDLSDDEDADAVMMFDFSKYLAEKAGATKSNFAAPRPDIQACGWGDFDDTVQDTPFQILGSASNQIDMNSLMADLQSKILPHNPNLWTPAEDTKVGMLIDIDSTPAPTKKPAAPPAQSIGTTLLEPTKLYLDKMEMLEDRERSQKEEIVDLMQFDDGECGIIDDSDCKTAVEYDSDEEYLQLKEGELQKYNRDHAVATTCRLEEASNGEVLAPELPSKRNRFSFASPSPSSGSLVLNTLPIMEYHSDALAAQNPYGVSPRLLLTALTTSNANDGEFLLRIYRLAEHFAGLNVDEQLEHSSYLANFCINLERLETIGDSFLKYSVTDYLYHSHPDQHEGKLSFARSKEVSNCNLYRLGKRLGIPSLIVASKFDVYDSWLPPCYMPNNDFKAPNSADAEERDKFIEDVLEGNETAQKIPKPVTGWDQADLNNDVRQLENGVETINFAKPSVSSAALEELPPLPYNMLTQQYISDKSIADAIEALIGAHLLTLGPRPTLKVMKWLGLKVLTDEVTAIEPLLEFVNTPECPDMAQRLLKDMWQQFNFSLLEDKIGYRFNNKAYLLQAFTHASYFKNRITGCYQRLEFLGDAVLDYMITRYLFEDERQYSPGVLTDLRSALVNNTIFASLAVKYDFHKHFIAMCPGLHHMIEKFVKLCSERNFFDANFNSEMYMVTTEEEIDEGQEEDIEVPKAMSDIFESVAGAVYLDANRDLDVVWRVFFNLMRQTIEECCAYPPRSPIRELMELEPGKTRFSKMERIIESGKVRVTVDIGNKMKFTGMGRNYRIAKTTAAKRALKYLKSLEEQKLRDAERNNSNGNNNTSSS</sequence>
<dbReference type="Pfam" id="PF00271">
    <property type="entry name" value="Helicase_C"/>
    <property type="match status" value="1"/>
</dbReference>
<dbReference type="PANTHER" id="PTHR14950">
    <property type="entry name" value="DICER-RELATED"/>
    <property type="match status" value="1"/>
</dbReference>
<proteinExistence type="inferred from homology"/>
<evidence type="ECO:0000256" key="16">
    <source>
        <dbReference type="PROSITE-ProRule" id="PRU00657"/>
    </source>
</evidence>
<feature type="domain" description="DRBM" evidence="17">
    <location>
        <begin position="1943"/>
        <end position="1977"/>
    </location>
</feature>
<dbReference type="GO" id="GO:0006309">
    <property type="term" value="P:apoptotic DNA fragmentation"/>
    <property type="evidence" value="ECO:0007669"/>
    <property type="project" value="TreeGrafter"/>
</dbReference>
<evidence type="ECO:0000256" key="13">
    <source>
        <dbReference type="ARBA" id="ARBA00023158"/>
    </source>
</evidence>
<dbReference type="GO" id="GO:0005524">
    <property type="term" value="F:ATP binding"/>
    <property type="evidence" value="ECO:0007669"/>
    <property type="project" value="UniProtKB-KW"/>
</dbReference>
<dbReference type="Pfam" id="PF20932">
    <property type="entry name" value="Dicer_dsRBD"/>
    <property type="match status" value="1"/>
</dbReference>
<evidence type="ECO:0000259" key="18">
    <source>
        <dbReference type="PROSITE" id="PS50142"/>
    </source>
</evidence>
<dbReference type="EMBL" id="JOJR01000254">
    <property type="protein sequence ID" value="RCN40993.1"/>
    <property type="molecule type" value="Genomic_DNA"/>
</dbReference>
<dbReference type="STRING" id="29170.A0A368G9B3"/>
<evidence type="ECO:0000256" key="6">
    <source>
        <dbReference type="ARBA" id="ARBA00022741"/>
    </source>
</evidence>
<dbReference type="GO" id="GO:0004525">
    <property type="term" value="F:ribonuclease III activity"/>
    <property type="evidence" value="ECO:0007669"/>
    <property type="project" value="InterPro"/>
</dbReference>
<evidence type="ECO:0000256" key="3">
    <source>
        <dbReference type="ARBA" id="ARBA00022722"/>
    </source>
</evidence>
<feature type="domain" description="Helicase C-terminal" evidence="21">
    <location>
        <begin position="408"/>
        <end position="591"/>
    </location>
</feature>
<comment type="caution">
    <text evidence="23">The sequence shown here is derived from an EMBL/GenBank/DDBJ whole genome shotgun (WGS) entry which is preliminary data.</text>
</comment>
<keyword evidence="12 16" id="KW-0694">RNA-binding</keyword>
<reference evidence="23 24" key="1">
    <citation type="submission" date="2014-10" db="EMBL/GenBank/DDBJ databases">
        <title>Draft genome of the hookworm Ancylostoma caninum.</title>
        <authorList>
            <person name="Mitreva M."/>
        </authorList>
    </citation>
    <scope>NUCLEOTIDE SEQUENCE [LARGE SCALE GENOMIC DNA]</scope>
    <source>
        <strain evidence="23 24">Baltimore</strain>
    </source>
</reference>
<dbReference type="InterPro" id="IPR005034">
    <property type="entry name" value="Dicer_dimerisation"/>
</dbReference>
<evidence type="ECO:0000256" key="8">
    <source>
        <dbReference type="ARBA" id="ARBA00022801"/>
    </source>
</evidence>
<dbReference type="Pfam" id="PF00636">
    <property type="entry name" value="Ribonuclease_3"/>
    <property type="match status" value="2"/>
</dbReference>
<dbReference type="Gene3D" id="3.30.160.20">
    <property type="match status" value="1"/>
</dbReference>
<dbReference type="SMART" id="SM00535">
    <property type="entry name" value="RIBOc"/>
    <property type="match status" value="2"/>
</dbReference>
<comment type="cofactor">
    <cofactor evidence="1">
        <name>Mn(2+)</name>
        <dbReference type="ChEBI" id="CHEBI:29035"/>
    </cofactor>
</comment>
<dbReference type="InterPro" id="IPR038248">
    <property type="entry name" value="Dicer_dimer_sf"/>
</dbReference>
<evidence type="ECO:0000313" key="23">
    <source>
        <dbReference type="EMBL" id="RCN40993.1"/>
    </source>
</evidence>
<dbReference type="Pfam" id="PF20930">
    <property type="entry name" value="Dicer_PBD"/>
    <property type="match status" value="1"/>
</dbReference>